<dbReference type="Proteomes" id="UP000765509">
    <property type="component" value="Unassembled WGS sequence"/>
</dbReference>
<comment type="caution">
    <text evidence="2">The sequence shown here is derived from an EMBL/GenBank/DDBJ whole genome shotgun (WGS) entry which is preliminary data.</text>
</comment>
<keyword evidence="3" id="KW-1185">Reference proteome</keyword>
<dbReference type="OrthoDB" id="3269001at2759"/>
<feature type="region of interest" description="Disordered" evidence="1">
    <location>
        <begin position="193"/>
        <end position="222"/>
    </location>
</feature>
<accession>A0A9Q3GMZ1</accession>
<evidence type="ECO:0000313" key="2">
    <source>
        <dbReference type="EMBL" id="MBW0473573.1"/>
    </source>
</evidence>
<protein>
    <submittedName>
        <fullName evidence="2">Uncharacterized protein</fullName>
    </submittedName>
</protein>
<organism evidence="2 3">
    <name type="scientific">Austropuccinia psidii MF-1</name>
    <dbReference type="NCBI Taxonomy" id="1389203"/>
    <lineage>
        <taxon>Eukaryota</taxon>
        <taxon>Fungi</taxon>
        <taxon>Dikarya</taxon>
        <taxon>Basidiomycota</taxon>
        <taxon>Pucciniomycotina</taxon>
        <taxon>Pucciniomycetes</taxon>
        <taxon>Pucciniales</taxon>
        <taxon>Sphaerophragmiaceae</taxon>
        <taxon>Austropuccinia</taxon>
    </lineage>
</organism>
<dbReference type="AlphaFoldDB" id="A0A9Q3GMZ1"/>
<evidence type="ECO:0000313" key="3">
    <source>
        <dbReference type="Proteomes" id="UP000765509"/>
    </source>
</evidence>
<sequence length="248" mass="27974">MGVIALNCINLPPCLCYQPTFTYLSGIIPGPNQPNIFTISNILGPLLNELLEFNRGIMIRTPKYPKGPKVIVKLAALIGDVVASHKVAGFMSHSANSFCTWCDSKINQKKELKLGRCRSGRDVCNTSFAYHKLESHTQKEKLAKKTGIRWSELNRLPYWNPVLNVTLSVMHNWFEGILQHHFNDQWGFARNSARQHDSSARNSNSDSEVMDSSQNNYQSKNFGFSDSNKKTLISQIYEVVVPKGVTRI</sequence>
<evidence type="ECO:0000256" key="1">
    <source>
        <dbReference type="SAM" id="MobiDB-lite"/>
    </source>
</evidence>
<gene>
    <name evidence="2" type="ORF">O181_013288</name>
</gene>
<feature type="compositionally biased region" description="Polar residues" evidence="1">
    <location>
        <begin position="200"/>
        <end position="222"/>
    </location>
</feature>
<name>A0A9Q3GMZ1_9BASI</name>
<dbReference type="EMBL" id="AVOT02003454">
    <property type="protein sequence ID" value="MBW0473573.1"/>
    <property type="molecule type" value="Genomic_DNA"/>
</dbReference>
<proteinExistence type="predicted"/>
<reference evidence="2" key="1">
    <citation type="submission" date="2021-03" db="EMBL/GenBank/DDBJ databases">
        <title>Draft genome sequence of rust myrtle Austropuccinia psidii MF-1, a brazilian biotype.</title>
        <authorList>
            <person name="Quecine M.C."/>
            <person name="Pachon D.M.R."/>
            <person name="Bonatelli M.L."/>
            <person name="Correr F.H."/>
            <person name="Franceschini L.M."/>
            <person name="Leite T.F."/>
            <person name="Margarido G.R.A."/>
            <person name="Almeida C.A."/>
            <person name="Ferrarezi J.A."/>
            <person name="Labate C.A."/>
        </authorList>
    </citation>
    <scope>NUCLEOTIDE SEQUENCE</scope>
    <source>
        <strain evidence="2">MF-1</strain>
    </source>
</reference>